<organism evidence="2 7">
    <name type="scientific">Cafeteria roenbergensis</name>
    <name type="common">Marine flagellate</name>
    <dbReference type="NCBI Taxonomy" id="33653"/>
    <lineage>
        <taxon>Eukaryota</taxon>
        <taxon>Sar</taxon>
        <taxon>Stramenopiles</taxon>
        <taxon>Bigyra</taxon>
        <taxon>Opalozoa</taxon>
        <taxon>Bicosoecida</taxon>
        <taxon>Cafeteriaceae</taxon>
        <taxon>Cafeteria</taxon>
    </lineage>
</organism>
<dbReference type="AlphaFoldDB" id="A0A5A8CNX2"/>
<keyword evidence="1" id="KW-0472">Membrane</keyword>
<evidence type="ECO:0000313" key="8">
    <source>
        <dbReference type="Proteomes" id="UP000324907"/>
    </source>
</evidence>
<dbReference type="EMBL" id="VLTL01000109">
    <property type="protein sequence ID" value="KAA0160571.1"/>
    <property type="molecule type" value="Genomic_DNA"/>
</dbReference>
<feature type="transmembrane region" description="Helical" evidence="1">
    <location>
        <begin position="277"/>
        <end position="296"/>
    </location>
</feature>
<feature type="transmembrane region" description="Helical" evidence="1">
    <location>
        <begin position="308"/>
        <end position="332"/>
    </location>
</feature>
<evidence type="ECO:0000313" key="2">
    <source>
        <dbReference type="EMBL" id="KAA0154765.1"/>
    </source>
</evidence>
<dbReference type="EMBL" id="VLTO01000017">
    <property type="protein sequence ID" value="KAA0174976.1"/>
    <property type="molecule type" value="Genomic_DNA"/>
</dbReference>
<feature type="transmembrane region" description="Helical" evidence="1">
    <location>
        <begin position="138"/>
        <end position="158"/>
    </location>
</feature>
<evidence type="ECO:0000313" key="5">
    <source>
        <dbReference type="EMBL" id="KAA0174976.1"/>
    </source>
</evidence>
<evidence type="ECO:0000256" key="1">
    <source>
        <dbReference type="SAM" id="Phobius"/>
    </source>
</evidence>
<protein>
    <recommendedName>
        <fullName evidence="10">EGF-like domain-containing protein</fullName>
    </recommendedName>
</protein>
<gene>
    <name evidence="5" type="ORF">FNF27_03508</name>
    <name evidence="3" type="ORF">FNF28_05407</name>
    <name evidence="2" type="ORF">FNF29_02294</name>
    <name evidence="4" type="ORF">FNF31_03706</name>
</gene>
<keyword evidence="1" id="KW-0812">Transmembrane</keyword>
<feature type="transmembrane region" description="Helical" evidence="1">
    <location>
        <begin position="170"/>
        <end position="193"/>
    </location>
</feature>
<evidence type="ECO:0000313" key="6">
    <source>
        <dbReference type="Proteomes" id="UP000322899"/>
    </source>
</evidence>
<evidence type="ECO:0000313" key="9">
    <source>
        <dbReference type="Proteomes" id="UP000325113"/>
    </source>
</evidence>
<dbReference type="Proteomes" id="UP000324907">
    <property type="component" value="Unassembled WGS sequence"/>
</dbReference>
<feature type="transmembrane region" description="Helical" evidence="1">
    <location>
        <begin position="56"/>
        <end position="77"/>
    </location>
</feature>
<dbReference type="EMBL" id="VLTM01000034">
    <property type="protein sequence ID" value="KAA0161592.1"/>
    <property type="molecule type" value="Genomic_DNA"/>
</dbReference>
<evidence type="ECO:0000313" key="4">
    <source>
        <dbReference type="EMBL" id="KAA0161592.1"/>
    </source>
</evidence>
<dbReference type="Proteomes" id="UP000325113">
    <property type="component" value="Unassembled WGS sequence"/>
</dbReference>
<accession>A0A5A8CNX2</accession>
<sequence length="408" mass="43145">MDIADVLAVGGAGCPLNCSNHGTCGPSGRCLCDRYFAPPSCGVDYMAAVGSWPYDLVFGIETTAMIICASITLWSLLRHRCCMPSSERTSMLSLCSNERELAALANLIACVVRPFWFLSFGEAATAEGVFVNNVVDAVLLRVPQCAWMTAYLFMILAWRSIILSADNQTVSWTFRGLVAFAGIAVDAIALPLAIYSRSSVDAPEYLHSVGNGITAVAAALLFFGGVFTVWSLRRRIQILELEMTGAHIHGDAEVAAPPDDAKASQVFAAIHSTFRQVTFASAIALLLIVAVAVSAAPIADPGKHPDVYFAFVVIVHCVVESFTAFQIAMLTFPRSVTTAAAGGDDDEAELAAAQHGAYVDAGAYDGFVDGVGSYTSGVDARPSPSPYADSEPALADLAQDSFIGNRFG</sequence>
<keyword evidence="7" id="KW-1185">Reference proteome</keyword>
<feature type="transmembrane region" description="Helical" evidence="1">
    <location>
        <begin position="213"/>
        <end position="232"/>
    </location>
</feature>
<evidence type="ECO:0008006" key="10">
    <source>
        <dbReference type="Google" id="ProtNLM"/>
    </source>
</evidence>
<keyword evidence="1" id="KW-1133">Transmembrane helix</keyword>
<evidence type="ECO:0000313" key="3">
    <source>
        <dbReference type="EMBL" id="KAA0160571.1"/>
    </source>
</evidence>
<evidence type="ECO:0000313" key="7">
    <source>
        <dbReference type="Proteomes" id="UP000323011"/>
    </source>
</evidence>
<comment type="caution">
    <text evidence="2">The sequence shown here is derived from an EMBL/GenBank/DDBJ whole genome shotgun (WGS) entry which is preliminary data.</text>
</comment>
<reference evidence="6 7" key="1">
    <citation type="submission" date="2019-07" db="EMBL/GenBank/DDBJ databases">
        <title>Genomes of Cafeteria roenbergensis.</title>
        <authorList>
            <person name="Fischer M.G."/>
            <person name="Hackl T."/>
            <person name="Roman M."/>
        </authorList>
    </citation>
    <scope>NUCLEOTIDE SEQUENCE [LARGE SCALE GENOMIC DNA]</scope>
    <source>
        <strain evidence="2 7">BVI</strain>
        <strain evidence="4 9">Cflag</strain>
        <strain evidence="5 6">E4-10P</strain>
        <strain evidence="3 8">RCC970-E3</strain>
    </source>
</reference>
<dbReference type="Proteomes" id="UP000322899">
    <property type="component" value="Unassembled WGS sequence"/>
</dbReference>
<name>A0A5A8CNX2_CAFRO</name>
<dbReference type="Proteomes" id="UP000323011">
    <property type="component" value="Unassembled WGS sequence"/>
</dbReference>
<dbReference type="EMBL" id="VLTN01000010">
    <property type="protein sequence ID" value="KAA0154765.1"/>
    <property type="molecule type" value="Genomic_DNA"/>
</dbReference>
<proteinExistence type="predicted"/>